<dbReference type="OrthoDB" id="998101at2"/>
<dbReference type="Gene3D" id="3.20.80.10">
    <property type="entry name" value="Regulatory factor, effector binding domain"/>
    <property type="match status" value="1"/>
</dbReference>
<name>A0A0S2HWD0_9BACT</name>
<evidence type="ECO:0000313" key="2">
    <source>
        <dbReference type="EMBL" id="ALO14353.1"/>
    </source>
</evidence>
<dbReference type="AlphaFoldDB" id="A0A0S2HWD0"/>
<dbReference type="EMBL" id="CP013118">
    <property type="protein sequence ID" value="ALO14353.1"/>
    <property type="molecule type" value="Genomic_DNA"/>
</dbReference>
<gene>
    <name evidence="2" type="ORF">L21SP5_00681</name>
</gene>
<dbReference type="PANTHER" id="PTHR15949:SF3">
    <property type="entry name" value="TESTIS-EXPRESSED PROTEIN 264"/>
    <property type="match status" value="1"/>
</dbReference>
<dbReference type="PANTHER" id="PTHR15949">
    <property type="entry name" value="TESTIS-EXPRESSED PROTEIN 264"/>
    <property type="match status" value="1"/>
</dbReference>
<evidence type="ECO:0000256" key="1">
    <source>
        <dbReference type="SAM" id="Phobius"/>
    </source>
</evidence>
<reference evidence="2 3" key="1">
    <citation type="submission" date="2015-11" db="EMBL/GenBank/DDBJ databases">
        <title>Description and complete genome sequence of a novel strain predominating in hypersaline microbial mats and representing a new family of the Bacteriodetes phylum.</title>
        <authorList>
            <person name="Spring S."/>
            <person name="Bunk B."/>
            <person name="Sproer C."/>
            <person name="Klenk H.-P."/>
        </authorList>
    </citation>
    <scope>NUCLEOTIDE SEQUENCE [LARGE SCALE GENOMIC DNA]</scope>
    <source>
        <strain evidence="2 3">L21-Spi-D4</strain>
    </source>
</reference>
<keyword evidence="1" id="KW-0472">Membrane</keyword>
<dbReference type="KEGG" id="blq:L21SP5_00681"/>
<keyword evidence="3" id="KW-1185">Reference proteome</keyword>
<dbReference type="InterPro" id="IPR011256">
    <property type="entry name" value="Reg_factor_effector_dom_sf"/>
</dbReference>
<organism evidence="2 3">
    <name type="scientific">Salinivirga cyanobacteriivorans</name>
    <dbReference type="NCBI Taxonomy" id="1307839"/>
    <lineage>
        <taxon>Bacteria</taxon>
        <taxon>Pseudomonadati</taxon>
        <taxon>Bacteroidota</taxon>
        <taxon>Bacteroidia</taxon>
        <taxon>Bacteroidales</taxon>
        <taxon>Salinivirgaceae</taxon>
        <taxon>Salinivirga</taxon>
    </lineage>
</organism>
<dbReference type="STRING" id="1307839.L21SP5_00681"/>
<keyword evidence="1" id="KW-0812">Transmembrane</keyword>
<protein>
    <submittedName>
        <fullName evidence="2">DNA gyrase inhibitor</fullName>
    </submittedName>
</protein>
<dbReference type="RefSeq" id="WP_057951907.1">
    <property type="nucleotide sequence ID" value="NZ_CP013118.1"/>
</dbReference>
<proteinExistence type="predicted"/>
<accession>A0A0S2HWD0</accession>
<keyword evidence="1" id="KW-1133">Transmembrane helix</keyword>
<evidence type="ECO:0000313" key="3">
    <source>
        <dbReference type="Proteomes" id="UP000064893"/>
    </source>
</evidence>
<dbReference type="SUPFAM" id="SSF55136">
    <property type="entry name" value="Probable bacterial effector-binding domain"/>
    <property type="match status" value="1"/>
</dbReference>
<dbReference type="Proteomes" id="UP000064893">
    <property type="component" value="Chromosome"/>
</dbReference>
<sequence length="183" mass="21573">MTLLTKQLLVVVIILLVLFMGALSILLYHKMFKKIKVKEGAFRPLNFAYTFHKGDYQKNMVIMEDLMKELQKASIPVVSPATIYYDNPRKTKRFELRSDIGFIVPDSITQDQPGDFELKKVHHKKYIYTAFPYKSRFSIMIGAMRVYPAFKKYLKKLGKPEREMIEIYEMQNKTIIYLMPVED</sequence>
<feature type="transmembrane region" description="Helical" evidence="1">
    <location>
        <begin position="6"/>
        <end position="28"/>
    </location>
</feature>